<keyword evidence="2" id="KW-1185">Reference proteome</keyword>
<evidence type="ECO:0000313" key="1">
    <source>
        <dbReference type="EMBL" id="MDN5211002.1"/>
    </source>
</evidence>
<name>A0ABT8KZT9_9BACT</name>
<dbReference type="SUPFAM" id="SSF53474">
    <property type="entry name" value="alpha/beta-Hydrolases"/>
    <property type="match status" value="1"/>
</dbReference>
<accession>A0ABT8KZT9</accession>
<protein>
    <submittedName>
        <fullName evidence="1">Uncharacterized protein</fullName>
    </submittedName>
</protein>
<dbReference type="Gene3D" id="3.40.50.1820">
    <property type="entry name" value="alpha/beta hydrolase"/>
    <property type="match status" value="1"/>
</dbReference>
<proteinExistence type="predicted"/>
<dbReference type="Proteomes" id="UP001172083">
    <property type="component" value="Unassembled WGS sequence"/>
</dbReference>
<comment type="caution">
    <text evidence="1">The sequence shown here is derived from an EMBL/GenBank/DDBJ whole genome shotgun (WGS) entry which is preliminary data.</text>
</comment>
<dbReference type="EMBL" id="JAUJEB010000001">
    <property type="protein sequence ID" value="MDN5211002.1"/>
    <property type="molecule type" value="Genomic_DNA"/>
</dbReference>
<dbReference type="RefSeq" id="WP_346756338.1">
    <property type="nucleotide sequence ID" value="NZ_JAUJEB010000001.1"/>
</dbReference>
<reference evidence="1" key="1">
    <citation type="submission" date="2023-06" db="EMBL/GenBank/DDBJ databases">
        <title>Genomic of Agaribacillus aureum.</title>
        <authorList>
            <person name="Wang G."/>
        </authorList>
    </citation>
    <scope>NUCLEOTIDE SEQUENCE</scope>
    <source>
        <strain evidence="1">BMA12</strain>
    </source>
</reference>
<dbReference type="InterPro" id="IPR029058">
    <property type="entry name" value="AB_hydrolase_fold"/>
</dbReference>
<organism evidence="1 2">
    <name type="scientific">Agaribacillus aureus</name>
    <dbReference type="NCBI Taxonomy" id="3051825"/>
    <lineage>
        <taxon>Bacteria</taxon>
        <taxon>Pseudomonadati</taxon>
        <taxon>Bacteroidota</taxon>
        <taxon>Cytophagia</taxon>
        <taxon>Cytophagales</taxon>
        <taxon>Splendidivirgaceae</taxon>
        <taxon>Agaribacillus</taxon>
    </lineage>
</organism>
<evidence type="ECO:0000313" key="2">
    <source>
        <dbReference type="Proteomes" id="UP001172083"/>
    </source>
</evidence>
<gene>
    <name evidence="1" type="ORF">QQ020_03045</name>
</gene>
<sequence length="418" mass="47828">MTKIVEMKKYLVVVPLLLFDGIVSAQSIQAPIDHRHPEKGSFDLQYEFGAPYNPNLPTVMVIADAQQFYVVKGRLKKIQAQLFGDKMNVLGVISRSNVSELRQRVINSKDSKVDWLSAYAIFQAFQYVSDIELVRSTVLAGQKEVYLYGQSGGAFLITEYLSAFPDSPVKKVFIGASVNPVIEARLGIVHDNFQRDFLAENPEISKKLDQVIAENFFDRKLVARLFQRQNFFVKLADLHDARLTLTDRLMDKDTIYINGLKKSYQIDALEELAKSDFAIPIKVRIFEFIAPLLGSWAVDGPFRYPDLENSRNTAYPLIEAFEKGGINFSPLFKDKSAGNFKGEVFVLAGRHDHVADYRSSIYLSALFENNHLFIADDDHTFKSLKSDNNFAQIVQDFFLNNHDINWIDKYSQYKWREE</sequence>